<dbReference type="EMBL" id="JAEPBG010000001">
    <property type="protein sequence ID" value="MBK4733807.1"/>
    <property type="molecule type" value="Genomic_DNA"/>
</dbReference>
<reference evidence="6" key="1">
    <citation type="submission" date="2021-01" db="EMBL/GenBank/DDBJ databases">
        <title>Genome sequence of strain Noviherbaspirillum sp. DKR-6.</title>
        <authorList>
            <person name="Chaudhary D.K."/>
        </authorList>
    </citation>
    <scope>NUCLEOTIDE SEQUENCE</scope>
    <source>
        <strain evidence="6">DKR-6</strain>
    </source>
</reference>
<evidence type="ECO:0000313" key="7">
    <source>
        <dbReference type="Proteomes" id="UP000622890"/>
    </source>
</evidence>
<dbReference type="GO" id="GO:0000160">
    <property type="term" value="P:phosphorelay signal transduction system"/>
    <property type="evidence" value="ECO:0007669"/>
    <property type="project" value="InterPro"/>
</dbReference>
<dbReference type="PROSITE" id="PS50043">
    <property type="entry name" value="HTH_LUXR_2"/>
    <property type="match status" value="1"/>
</dbReference>
<evidence type="ECO:0000259" key="5">
    <source>
        <dbReference type="PROSITE" id="PS50110"/>
    </source>
</evidence>
<comment type="caution">
    <text evidence="6">The sequence shown here is derived from an EMBL/GenBank/DDBJ whole genome shotgun (WGS) entry which is preliminary data.</text>
</comment>
<dbReference type="SMART" id="SM00421">
    <property type="entry name" value="HTH_LUXR"/>
    <property type="match status" value="1"/>
</dbReference>
<dbReference type="Gene3D" id="3.40.50.2300">
    <property type="match status" value="1"/>
</dbReference>
<evidence type="ECO:0000256" key="2">
    <source>
        <dbReference type="ARBA" id="ARBA00023125"/>
    </source>
</evidence>
<evidence type="ECO:0000256" key="3">
    <source>
        <dbReference type="PROSITE-ProRule" id="PRU00169"/>
    </source>
</evidence>
<evidence type="ECO:0000256" key="1">
    <source>
        <dbReference type="ARBA" id="ARBA00022553"/>
    </source>
</evidence>
<gene>
    <name evidence="6" type="ORF">JJB74_04190</name>
</gene>
<dbReference type="SMART" id="SM00448">
    <property type="entry name" value="REC"/>
    <property type="match status" value="1"/>
</dbReference>
<dbReference type="InterPro" id="IPR016032">
    <property type="entry name" value="Sig_transdc_resp-reg_C-effctor"/>
</dbReference>
<dbReference type="PROSITE" id="PS50110">
    <property type="entry name" value="RESPONSE_REGULATORY"/>
    <property type="match status" value="1"/>
</dbReference>
<dbReference type="GO" id="GO:0006355">
    <property type="term" value="P:regulation of DNA-templated transcription"/>
    <property type="evidence" value="ECO:0007669"/>
    <property type="project" value="InterPro"/>
</dbReference>
<dbReference type="CDD" id="cd17535">
    <property type="entry name" value="REC_NarL-like"/>
    <property type="match status" value="1"/>
</dbReference>
<keyword evidence="7" id="KW-1185">Reference proteome</keyword>
<keyword evidence="1 3" id="KW-0597">Phosphoprotein</keyword>
<dbReference type="PROSITE" id="PS00622">
    <property type="entry name" value="HTH_LUXR_1"/>
    <property type="match status" value="1"/>
</dbReference>
<proteinExistence type="predicted"/>
<sequence>MLVDDHQTMLWGLEKLIDCEAPRMQVVATARNGEEAATRAGLFAPDLVLLDLDLGGQDSLDLIPSLIRNGKTKVLVLTASTDQDKLDLAVRRGARGVLSKASAPQDVVKAIEKVHRGELWLDQAMLSRVLGHLINPAPQRPDPELERQSRLTGKERRVIQAIVEGNGALNKTIAQSLCISEHTLRNHLTSIYQKLDVANRLELYVYAVKHGLGAARAGGDVEMRA</sequence>
<dbReference type="Pfam" id="PF00196">
    <property type="entry name" value="GerE"/>
    <property type="match status" value="1"/>
</dbReference>
<feature type="modified residue" description="4-aspartylphosphate" evidence="3">
    <location>
        <position position="51"/>
    </location>
</feature>
<dbReference type="AlphaFoldDB" id="A0A934SQS7"/>
<dbReference type="SUPFAM" id="SSF52172">
    <property type="entry name" value="CheY-like"/>
    <property type="match status" value="1"/>
</dbReference>
<organism evidence="6 7">
    <name type="scientific">Noviherbaspirillum pedocola</name>
    <dbReference type="NCBI Taxonomy" id="2801341"/>
    <lineage>
        <taxon>Bacteria</taxon>
        <taxon>Pseudomonadati</taxon>
        <taxon>Pseudomonadota</taxon>
        <taxon>Betaproteobacteria</taxon>
        <taxon>Burkholderiales</taxon>
        <taxon>Oxalobacteraceae</taxon>
        <taxon>Noviherbaspirillum</taxon>
    </lineage>
</organism>
<dbReference type="InterPro" id="IPR011006">
    <property type="entry name" value="CheY-like_superfamily"/>
</dbReference>
<feature type="domain" description="Response regulatory" evidence="5">
    <location>
        <begin position="1"/>
        <end position="115"/>
    </location>
</feature>
<dbReference type="CDD" id="cd06170">
    <property type="entry name" value="LuxR_C_like"/>
    <property type="match status" value="1"/>
</dbReference>
<dbReference type="InterPro" id="IPR058245">
    <property type="entry name" value="NreC/VraR/RcsB-like_REC"/>
</dbReference>
<dbReference type="SUPFAM" id="SSF46894">
    <property type="entry name" value="C-terminal effector domain of the bipartite response regulators"/>
    <property type="match status" value="1"/>
</dbReference>
<protein>
    <submittedName>
        <fullName evidence="6">Response regulator transcription factor</fullName>
    </submittedName>
</protein>
<dbReference type="GO" id="GO:0003677">
    <property type="term" value="F:DNA binding"/>
    <property type="evidence" value="ECO:0007669"/>
    <property type="project" value="UniProtKB-KW"/>
</dbReference>
<dbReference type="InterPro" id="IPR000792">
    <property type="entry name" value="Tscrpt_reg_LuxR_C"/>
</dbReference>
<dbReference type="PANTHER" id="PTHR43214">
    <property type="entry name" value="TWO-COMPONENT RESPONSE REGULATOR"/>
    <property type="match status" value="1"/>
</dbReference>
<evidence type="ECO:0000259" key="4">
    <source>
        <dbReference type="PROSITE" id="PS50043"/>
    </source>
</evidence>
<dbReference type="InterPro" id="IPR001789">
    <property type="entry name" value="Sig_transdc_resp-reg_receiver"/>
</dbReference>
<dbReference type="InterPro" id="IPR039420">
    <property type="entry name" value="WalR-like"/>
</dbReference>
<name>A0A934SQS7_9BURK</name>
<feature type="domain" description="HTH luxR-type" evidence="4">
    <location>
        <begin position="144"/>
        <end position="211"/>
    </location>
</feature>
<evidence type="ECO:0000313" key="6">
    <source>
        <dbReference type="EMBL" id="MBK4733807.1"/>
    </source>
</evidence>
<dbReference type="Proteomes" id="UP000622890">
    <property type="component" value="Unassembled WGS sequence"/>
</dbReference>
<accession>A0A934SQS7</accession>
<keyword evidence="2" id="KW-0238">DNA-binding</keyword>
<dbReference type="Pfam" id="PF00072">
    <property type="entry name" value="Response_reg"/>
    <property type="match status" value="1"/>
</dbReference>
<dbReference type="PANTHER" id="PTHR43214:SF38">
    <property type="entry name" value="NITRATE_NITRITE RESPONSE REGULATOR PROTEIN NARL"/>
    <property type="match status" value="1"/>
</dbReference>